<name>A0A1V9G200_9BACT</name>
<evidence type="ECO:0000313" key="2">
    <source>
        <dbReference type="Proteomes" id="UP000192796"/>
    </source>
</evidence>
<dbReference type="AlphaFoldDB" id="A0A1V9G200"/>
<sequence length="167" mass="19513">MMYLVIILIAGQIIHFIHLRMILASAKRRAKSLDFKLHNLNQWCVSNQHTLMNKLEEIQDQVNNLYVKISMAAMDLDHGKSTEANEPATTFSILMQAFNKEPIDKFRKEDIQHYYAILLQELQQLDSKISQVANEAIHNTPYNNTQIFKNEIKNRLNGSRFNKNNLR</sequence>
<proteinExistence type="predicted"/>
<gene>
    <name evidence="1" type="ORF">A3860_18075</name>
</gene>
<reference evidence="1 2" key="1">
    <citation type="submission" date="2016-03" db="EMBL/GenBank/DDBJ databases">
        <title>Niastella vici sp. nov., isolated from farmland soil.</title>
        <authorList>
            <person name="Chen L."/>
            <person name="Wang D."/>
            <person name="Yang S."/>
            <person name="Wang G."/>
        </authorList>
    </citation>
    <scope>NUCLEOTIDE SEQUENCE [LARGE SCALE GENOMIC DNA]</scope>
    <source>
        <strain evidence="1 2">DJ57</strain>
    </source>
</reference>
<protein>
    <submittedName>
        <fullName evidence="1">Uncharacterized protein</fullName>
    </submittedName>
</protein>
<comment type="caution">
    <text evidence="1">The sequence shown here is derived from an EMBL/GenBank/DDBJ whole genome shotgun (WGS) entry which is preliminary data.</text>
</comment>
<dbReference type="EMBL" id="LVYD01000041">
    <property type="protein sequence ID" value="OQP64669.1"/>
    <property type="molecule type" value="Genomic_DNA"/>
</dbReference>
<dbReference type="Proteomes" id="UP000192796">
    <property type="component" value="Unassembled WGS sequence"/>
</dbReference>
<evidence type="ECO:0000313" key="1">
    <source>
        <dbReference type="EMBL" id="OQP64669.1"/>
    </source>
</evidence>
<dbReference type="RefSeq" id="WP_081146482.1">
    <property type="nucleotide sequence ID" value="NZ_LVYD01000041.1"/>
</dbReference>
<keyword evidence="2" id="KW-1185">Reference proteome</keyword>
<organism evidence="1 2">
    <name type="scientific">Niastella vici</name>
    <dbReference type="NCBI Taxonomy" id="1703345"/>
    <lineage>
        <taxon>Bacteria</taxon>
        <taxon>Pseudomonadati</taxon>
        <taxon>Bacteroidota</taxon>
        <taxon>Chitinophagia</taxon>
        <taxon>Chitinophagales</taxon>
        <taxon>Chitinophagaceae</taxon>
        <taxon>Niastella</taxon>
    </lineage>
</organism>
<accession>A0A1V9G200</accession>